<keyword evidence="2" id="KW-0521">NADP</keyword>
<protein>
    <submittedName>
        <fullName evidence="7">Succinate-semialdehyde dehydrogenase [NADP(+)] 1</fullName>
        <ecNumber evidence="7">1.2.1.79</ecNumber>
    </submittedName>
</protein>
<dbReference type="InterPro" id="IPR029510">
    <property type="entry name" value="Ald_DH_CS_GLU"/>
</dbReference>
<feature type="active site" evidence="4">
    <location>
        <position position="228"/>
    </location>
</feature>
<evidence type="ECO:0000256" key="3">
    <source>
        <dbReference type="ARBA" id="ARBA00023002"/>
    </source>
</evidence>
<dbReference type="Gene3D" id="3.40.309.10">
    <property type="entry name" value="Aldehyde Dehydrogenase, Chain A, domain 2"/>
    <property type="match status" value="1"/>
</dbReference>
<dbReference type="EC" id="1.2.1.79" evidence="7"/>
<accession>A0A517N4F3</accession>
<dbReference type="GO" id="GO:0036243">
    <property type="term" value="F:succinate-semialdehyde dehydrogenase (NADP+) activity"/>
    <property type="evidence" value="ECO:0007669"/>
    <property type="project" value="UniProtKB-EC"/>
</dbReference>
<dbReference type="InterPro" id="IPR044148">
    <property type="entry name" value="ALDH_GabD1-like"/>
</dbReference>
<dbReference type="InterPro" id="IPR016163">
    <property type="entry name" value="Ald_DH_C"/>
</dbReference>
<evidence type="ECO:0000256" key="1">
    <source>
        <dbReference type="ARBA" id="ARBA00009986"/>
    </source>
</evidence>
<dbReference type="InterPro" id="IPR015590">
    <property type="entry name" value="Aldehyde_DH_dom"/>
</dbReference>
<dbReference type="FunFam" id="3.40.605.10:FF:000012">
    <property type="entry name" value="NAD-dependent succinate-semialdehyde dehydrogenase"/>
    <property type="match status" value="1"/>
</dbReference>
<dbReference type="OrthoDB" id="4503395at2"/>
<evidence type="ECO:0000256" key="4">
    <source>
        <dbReference type="PROSITE-ProRule" id="PRU10007"/>
    </source>
</evidence>
<comment type="similarity">
    <text evidence="1 5">Belongs to the aldehyde dehydrogenase family.</text>
</comment>
<dbReference type="Proteomes" id="UP000318538">
    <property type="component" value="Chromosome"/>
</dbReference>
<evidence type="ECO:0000256" key="5">
    <source>
        <dbReference type="RuleBase" id="RU003345"/>
    </source>
</evidence>
<dbReference type="Pfam" id="PF00171">
    <property type="entry name" value="Aldedh"/>
    <property type="match status" value="1"/>
</dbReference>
<dbReference type="InterPro" id="IPR016161">
    <property type="entry name" value="Ald_DH/histidinol_DH"/>
</dbReference>
<dbReference type="PROSITE" id="PS00687">
    <property type="entry name" value="ALDEHYDE_DEHYDR_GLU"/>
    <property type="match status" value="1"/>
</dbReference>
<dbReference type="GO" id="GO:0004777">
    <property type="term" value="F:succinate-semialdehyde dehydrogenase (NAD+) activity"/>
    <property type="evidence" value="ECO:0007669"/>
    <property type="project" value="TreeGrafter"/>
</dbReference>
<dbReference type="PANTHER" id="PTHR43217">
    <property type="entry name" value="SUCCINATE SEMIALDEHYDE DEHYDROGENASE [NAD(P)+] SAD"/>
    <property type="match status" value="1"/>
</dbReference>
<dbReference type="FunFam" id="3.40.309.10:FF:000009">
    <property type="entry name" value="Aldehyde dehydrogenase A"/>
    <property type="match status" value="1"/>
</dbReference>
<keyword evidence="8" id="KW-1185">Reference proteome</keyword>
<dbReference type="GO" id="GO:0004030">
    <property type="term" value="F:aldehyde dehydrogenase [NAD(P)+] activity"/>
    <property type="evidence" value="ECO:0007669"/>
    <property type="project" value="InterPro"/>
</dbReference>
<dbReference type="Gene3D" id="3.40.605.10">
    <property type="entry name" value="Aldehyde Dehydrogenase, Chain A, domain 1"/>
    <property type="match status" value="1"/>
</dbReference>
<reference evidence="7 8" key="1">
    <citation type="submission" date="2019-02" db="EMBL/GenBank/DDBJ databases">
        <title>Deep-cultivation of Planctomycetes and their phenomic and genomic characterization uncovers novel biology.</title>
        <authorList>
            <person name="Wiegand S."/>
            <person name="Jogler M."/>
            <person name="Boedeker C."/>
            <person name="Pinto D."/>
            <person name="Vollmers J."/>
            <person name="Rivas-Marin E."/>
            <person name="Kohn T."/>
            <person name="Peeters S.H."/>
            <person name="Heuer A."/>
            <person name="Rast P."/>
            <person name="Oberbeckmann S."/>
            <person name="Bunk B."/>
            <person name="Jeske O."/>
            <person name="Meyerdierks A."/>
            <person name="Storesund J.E."/>
            <person name="Kallscheuer N."/>
            <person name="Luecker S."/>
            <person name="Lage O.M."/>
            <person name="Pohl T."/>
            <person name="Merkel B.J."/>
            <person name="Hornburger P."/>
            <person name="Mueller R.-W."/>
            <person name="Bruemmer F."/>
            <person name="Labrenz M."/>
            <person name="Spormann A.M."/>
            <person name="Op den Camp H."/>
            <person name="Overmann J."/>
            <person name="Amann R."/>
            <person name="Jetten M.S.M."/>
            <person name="Mascher T."/>
            <person name="Medema M.H."/>
            <person name="Devos D.P."/>
            <person name="Kaster A.-K."/>
            <person name="Ovreas L."/>
            <person name="Rohde M."/>
            <person name="Galperin M.Y."/>
            <person name="Jogler C."/>
        </authorList>
    </citation>
    <scope>NUCLEOTIDE SEQUENCE [LARGE SCALE GENOMIC DNA]</scope>
    <source>
        <strain evidence="7 8">K22_7</strain>
    </source>
</reference>
<dbReference type="InterPro" id="IPR047110">
    <property type="entry name" value="GABD/Sad-like"/>
</dbReference>
<keyword evidence="3 5" id="KW-0560">Oxidoreductase</keyword>
<dbReference type="EMBL" id="CP036525">
    <property type="protein sequence ID" value="QDT02017.1"/>
    <property type="molecule type" value="Genomic_DNA"/>
</dbReference>
<dbReference type="InterPro" id="IPR016162">
    <property type="entry name" value="Ald_DH_N"/>
</dbReference>
<sequence length="458" mass="50321">MTITSINPASNETIRTYSPLTKDETMDAVEKADEAYKHWRTTSFDERKRVLLEFATQLRDRCDEFARLITEDMGKRISESRQEIIYCAEIAEFYAEGAEAFLANQPIQDIDADAYIRFEPIGVLMGVMPWNFPFYQVTRFAAPNIMAGNSVMVKHASNVPQCAEAIADLFDTCSLPNGVYTNLFIPSEFVEAIVSDHRVQGVSLTGSERAGAAVAALAGKNLKRSVLELGGNDPFIVLDDADLTKTIPLAVKGRMVNAGQSCVAAKRFIVVESIAENFLQQFKDAMSDLVMGDPMDEDTTLSPLSTEDAAENLQQQVQSTIDAGATVVLGGDRPDREGAYFNPTILTDVTSDMPTYDQELFGPVATVYVVKDEEEAVKLANDSSYGLGGSVYTKDIERGRRIAERIETGMIFINQPTNSQAELPFGGIKNSGYGRELSHLGILEFVNKKLIHLGPSTE</sequence>
<proteinExistence type="inferred from homology"/>
<organism evidence="7 8">
    <name type="scientific">Rubripirellula lacrimiformis</name>
    <dbReference type="NCBI Taxonomy" id="1930273"/>
    <lineage>
        <taxon>Bacteria</taxon>
        <taxon>Pseudomonadati</taxon>
        <taxon>Planctomycetota</taxon>
        <taxon>Planctomycetia</taxon>
        <taxon>Pirellulales</taxon>
        <taxon>Pirellulaceae</taxon>
        <taxon>Rubripirellula</taxon>
    </lineage>
</organism>
<feature type="domain" description="Aldehyde dehydrogenase" evidence="6">
    <location>
        <begin position="2"/>
        <end position="450"/>
    </location>
</feature>
<name>A0A517N4F3_9BACT</name>
<dbReference type="CDD" id="cd07100">
    <property type="entry name" value="ALDH_SSADH1_GabD1"/>
    <property type="match status" value="1"/>
</dbReference>
<dbReference type="AlphaFoldDB" id="A0A517N4F3"/>
<dbReference type="RefSeq" id="WP_145167799.1">
    <property type="nucleotide sequence ID" value="NZ_CP036525.1"/>
</dbReference>
<gene>
    <name evidence="7" type="primary">gabD1</name>
    <name evidence="7" type="ORF">K227x_03880</name>
</gene>
<evidence type="ECO:0000313" key="7">
    <source>
        <dbReference type="EMBL" id="QDT02017.1"/>
    </source>
</evidence>
<dbReference type="KEGG" id="rlc:K227x_03880"/>
<evidence type="ECO:0000259" key="6">
    <source>
        <dbReference type="Pfam" id="PF00171"/>
    </source>
</evidence>
<evidence type="ECO:0000313" key="8">
    <source>
        <dbReference type="Proteomes" id="UP000318538"/>
    </source>
</evidence>
<dbReference type="PANTHER" id="PTHR43217:SF2">
    <property type="entry name" value="SUCCINATE-SEMIALDEHYDE DEHYDROGENASE [NADP(+)]"/>
    <property type="match status" value="1"/>
</dbReference>
<dbReference type="SUPFAM" id="SSF53720">
    <property type="entry name" value="ALDH-like"/>
    <property type="match status" value="1"/>
</dbReference>
<evidence type="ECO:0000256" key="2">
    <source>
        <dbReference type="ARBA" id="ARBA00022857"/>
    </source>
</evidence>